<dbReference type="GeneID" id="20327866"/>
<dbReference type="Proteomes" id="UP000054324">
    <property type="component" value="Unassembled WGS sequence"/>
</dbReference>
<name>A0A075AFL0_OPIVI</name>
<keyword evidence="2" id="KW-1185">Reference proteome</keyword>
<gene>
    <name evidence="1" type="ORF">T265_13699</name>
</gene>
<evidence type="ECO:0000313" key="2">
    <source>
        <dbReference type="Proteomes" id="UP000054324"/>
    </source>
</evidence>
<dbReference type="RefSeq" id="XP_009168383.1">
    <property type="nucleotide sequence ID" value="XM_009170119.1"/>
</dbReference>
<accession>A0A075AFL0</accession>
<protein>
    <submittedName>
        <fullName evidence="1">Uncharacterized protein</fullName>
    </submittedName>
</protein>
<evidence type="ECO:0000313" key="1">
    <source>
        <dbReference type="EMBL" id="KER27869.1"/>
    </source>
</evidence>
<sequence>MRRPGAAHSVAWKYQKRGFQLGVRLLKILRQPKTGFAPPGTHQQLKHEAALCRTFSCLVTSQKRDSPGFYVSLSENHSCLQISVALTFDLLNIFSSDLPAWPKFAYCFFRGGGIDSEVIECPISADFLGLLDLHMI</sequence>
<reference evidence="1 2" key="1">
    <citation type="submission" date="2013-11" db="EMBL/GenBank/DDBJ databases">
        <title>Opisthorchis viverrini - life in the bile duct.</title>
        <authorList>
            <person name="Young N.D."/>
            <person name="Nagarajan N."/>
            <person name="Lin S.J."/>
            <person name="Korhonen P.K."/>
            <person name="Jex A.R."/>
            <person name="Hall R.S."/>
            <person name="Safavi-Hemami H."/>
            <person name="Kaewkong W."/>
            <person name="Bertrand D."/>
            <person name="Gao S."/>
            <person name="Seet Q."/>
            <person name="Wongkham S."/>
            <person name="Teh B.T."/>
            <person name="Wongkham C."/>
            <person name="Intapan P.M."/>
            <person name="Maleewong W."/>
            <person name="Yang X."/>
            <person name="Hu M."/>
            <person name="Wang Z."/>
            <person name="Hofmann A."/>
            <person name="Sternberg P.W."/>
            <person name="Tan P."/>
            <person name="Wang J."/>
            <person name="Gasser R.B."/>
        </authorList>
    </citation>
    <scope>NUCLEOTIDE SEQUENCE [LARGE SCALE GENOMIC DNA]</scope>
</reference>
<organism evidence="1 2">
    <name type="scientific">Opisthorchis viverrini</name>
    <name type="common">Southeast Asian liver fluke</name>
    <dbReference type="NCBI Taxonomy" id="6198"/>
    <lineage>
        <taxon>Eukaryota</taxon>
        <taxon>Metazoa</taxon>
        <taxon>Spiralia</taxon>
        <taxon>Lophotrochozoa</taxon>
        <taxon>Platyhelminthes</taxon>
        <taxon>Trematoda</taxon>
        <taxon>Digenea</taxon>
        <taxon>Opisthorchiida</taxon>
        <taxon>Opisthorchiata</taxon>
        <taxon>Opisthorchiidae</taxon>
        <taxon>Opisthorchis</taxon>
    </lineage>
</organism>
<dbReference type="KEGG" id="ovi:T265_13699"/>
<proteinExistence type="predicted"/>
<dbReference type="CTD" id="20327866"/>
<feature type="non-terminal residue" evidence="1">
    <location>
        <position position="136"/>
    </location>
</feature>
<dbReference type="AlphaFoldDB" id="A0A075AFL0"/>
<dbReference type="EMBL" id="KL596712">
    <property type="protein sequence ID" value="KER27869.1"/>
    <property type="molecule type" value="Genomic_DNA"/>
</dbReference>